<evidence type="ECO:0000256" key="6">
    <source>
        <dbReference type="SAM" id="SignalP"/>
    </source>
</evidence>
<evidence type="ECO:0000313" key="9">
    <source>
        <dbReference type="Proteomes" id="UP000256661"/>
    </source>
</evidence>
<organism evidence="8 9">
    <name type="scientific">Thermomonospora umbrina</name>
    <dbReference type="NCBI Taxonomy" id="111806"/>
    <lineage>
        <taxon>Bacteria</taxon>
        <taxon>Bacillati</taxon>
        <taxon>Actinomycetota</taxon>
        <taxon>Actinomycetes</taxon>
        <taxon>Streptosporangiales</taxon>
        <taxon>Thermomonosporaceae</taxon>
        <taxon>Thermomonospora</taxon>
    </lineage>
</organism>
<keyword evidence="5" id="KW-0175">Coiled coil</keyword>
<reference evidence="8 9" key="1">
    <citation type="submission" date="2018-08" db="EMBL/GenBank/DDBJ databases">
        <title>Sequencing the genomes of 1000 actinobacteria strains.</title>
        <authorList>
            <person name="Klenk H.-P."/>
        </authorList>
    </citation>
    <scope>NUCLEOTIDE SEQUENCE [LARGE SCALE GENOMIC DNA]</scope>
    <source>
        <strain evidence="8 9">DSM 43927</strain>
    </source>
</reference>
<evidence type="ECO:0000256" key="3">
    <source>
        <dbReference type="ARBA" id="ARBA00022801"/>
    </source>
</evidence>
<gene>
    <name evidence="8" type="ORF">DFJ69_5489</name>
</gene>
<evidence type="ECO:0000256" key="5">
    <source>
        <dbReference type="SAM" id="Coils"/>
    </source>
</evidence>
<evidence type="ECO:0000313" key="8">
    <source>
        <dbReference type="EMBL" id="REE99970.1"/>
    </source>
</evidence>
<name>A0A3D9SZH6_9ACTN</name>
<proteinExistence type="inferred from homology"/>
<keyword evidence="4" id="KW-0788">Thiol protease</keyword>
<dbReference type="PROSITE" id="PS51935">
    <property type="entry name" value="NLPC_P60"/>
    <property type="match status" value="1"/>
</dbReference>
<dbReference type="PANTHER" id="PTHR47359">
    <property type="entry name" value="PEPTIDOGLYCAN DL-ENDOPEPTIDASE CWLO"/>
    <property type="match status" value="1"/>
</dbReference>
<feature type="coiled-coil region" evidence="5">
    <location>
        <begin position="40"/>
        <end position="81"/>
    </location>
</feature>
<evidence type="ECO:0000256" key="1">
    <source>
        <dbReference type="ARBA" id="ARBA00007074"/>
    </source>
</evidence>
<dbReference type="Gene3D" id="3.90.1720.10">
    <property type="entry name" value="endopeptidase domain like (from Nostoc punctiforme)"/>
    <property type="match status" value="1"/>
</dbReference>
<protein>
    <submittedName>
        <fullName evidence="8">NlpC/P60 family protein</fullName>
    </submittedName>
</protein>
<evidence type="ECO:0000256" key="4">
    <source>
        <dbReference type="ARBA" id="ARBA00022807"/>
    </source>
</evidence>
<sequence length="308" mass="33611">MQRTPVRAGAAVLVSLGALLIAGPVHAEPQPTPEQLGRQAEILTEQYNAIKLQLSRAQRALKAAERHLRQADATYRRLRREAGTLAAASYMRPGSQSEMALLVSRPQDALDQDAISTYLSSRQTARLQELVQARVQYERTAGRARSREAEIKEKKVALAKKKAKIEKLIDRIPKNNDPRASPPDINVPGSGKASAAVRAALTRVGLPYVYGAAGPSSFDCSGLMLWAYGKVGISLPHYTGSQYSMGTKVSRDQLRPGDIVFFYPDLGHNGMYIGGGRMVHAPRTGKNVEVVSLVQYYWGVYVGAVRIA</sequence>
<feature type="signal peptide" evidence="6">
    <location>
        <begin position="1"/>
        <end position="27"/>
    </location>
</feature>
<comment type="caution">
    <text evidence="8">The sequence shown here is derived from an EMBL/GenBank/DDBJ whole genome shotgun (WGS) entry which is preliminary data.</text>
</comment>
<dbReference type="RefSeq" id="WP_116025183.1">
    <property type="nucleotide sequence ID" value="NZ_QTTT01000001.1"/>
</dbReference>
<dbReference type="GO" id="GO:0008234">
    <property type="term" value="F:cysteine-type peptidase activity"/>
    <property type="evidence" value="ECO:0007669"/>
    <property type="project" value="UniProtKB-KW"/>
</dbReference>
<dbReference type="AlphaFoldDB" id="A0A3D9SZH6"/>
<dbReference type="Proteomes" id="UP000256661">
    <property type="component" value="Unassembled WGS sequence"/>
</dbReference>
<dbReference type="OrthoDB" id="3209655at2"/>
<dbReference type="GO" id="GO:0006508">
    <property type="term" value="P:proteolysis"/>
    <property type="evidence" value="ECO:0007669"/>
    <property type="project" value="UniProtKB-KW"/>
</dbReference>
<evidence type="ECO:0000259" key="7">
    <source>
        <dbReference type="PROSITE" id="PS51935"/>
    </source>
</evidence>
<accession>A0A3D9SZH6</accession>
<dbReference type="Pfam" id="PF00877">
    <property type="entry name" value="NLPC_P60"/>
    <property type="match status" value="1"/>
</dbReference>
<dbReference type="SUPFAM" id="SSF54001">
    <property type="entry name" value="Cysteine proteinases"/>
    <property type="match status" value="1"/>
</dbReference>
<keyword evidence="2" id="KW-0645">Protease</keyword>
<keyword evidence="9" id="KW-1185">Reference proteome</keyword>
<feature type="domain" description="NlpC/P60" evidence="7">
    <location>
        <begin position="190"/>
        <end position="308"/>
    </location>
</feature>
<feature type="chain" id="PRO_5017814350" evidence="6">
    <location>
        <begin position="28"/>
        <end position="308"/>
    </location>
</feature>
<keyword evidence="3" id="KW-0378">Hydrolase</keyword>
<keyword evidence="6" id="KW-0732">Signal</keyword>
<dbReference type="InterPro" id="IPR038765">
    <property type="entry name" value="Papain-like_cys_pep_sf"/>
</dbReference>
<evidence type="ECO:0000256" key="2">
    <source>
        <dbReference type="ARBA" id="ARBA00022670"/>
    </source>
</evidence>
<dbReference type="InterPro" id="IPR000064">
    <property type="entry name" value="NLP_P60_dom"/>
</dbReference>
<dbReference type="EMBL" id="QTTT01000001">
    <property type="protein sequence ID" value="REE99970.1"/>
    <property type="molecule type" value="Genomic_DNA"/>
</dbReference>
<dbReference type="InterPro" id="IPR051794">
    <property type="entry name" value="PG_Endopeptidase_C40"/>
</dbReference>
<dbReference type="PANTHER" id="PTHR47359:SF3">
    <property type="entry name" value="NLP_P60 DOMAIN-CONTAINING PROTEIN-RELATED"/>
    <property type="match status" value="1"/>
</dbReference>
<comment type="similarity">
    <text evidence="1">Belongs to the peptidase C40 family.</text>
</comment>